<evidence type="ECO:0000256" key="5">
    <source>
        <dbReference type="ARBA" id="ARBA00022967"/>
    </source>
</evidence>
<dbReference type="GO" id="GO:0022900">
    <property type="term" value="P:electron transport chain"/>
    <property type="evidence" value="ECO:0007669"/>
    <property type="project" value="UniProtKB-UniRule"/>
</dbReference>
<organism evidence="10 11">
    <name type="scientific">Candidatus Nitrosacidococcus tergens</name>
    <dbReference type="NCBI Taxonomy" id="553981"/>
    <lineage>
        <taxon>Bacteria</taxon>
        <taxon>Pseudomonadati</taxon>
        <taxon>Pseudomonadota</taxon>
        <taxon>Gammaproteobacteria</taxon>
        <taxon>Chromatiales</taxon>
        <taxon>Chromatiaceae</taxon>
        <taxon>Candidatus Nitrosacidococcus</taxon>
    </lineage>
</organism>
<keyword evidence="2 9" id="KW-0813">Transport</keyword>
<dbReference type="EMBL" id="LR778175">
    <property type="protein sequence ID" value="CAB1275765.1"/>
    <property type="molecule type" value="Genomic_DNA"/>
</dbReference>
<keyword evidence="8 9" id="KW-0472">Membrane</keyword>
<keyword evidence="6 9" id="KW-0249">Electron transport</keyword>
<dbReference type="InterPro" id="IPR010968">
    <property type="entry name" value="RnfE"/>
</dbReference>
<comment type="subcellular location">
    <subcellularLocation>
        <location evidence="9">Cell inner membrane</location>
        <topology evidence="9">Multi-pass membrane protein</topology>
    </subcellularLocation>
    <subcellularLocation>
        <location evidence="1">Endomembrane system</location>
        <topology evidence="1">Multi-pass membrane protein</topology>
    </subcellularLocation>
</comment>
<dbReference type="NCBIfam" id="NF009070">
    <property type="entry name" value="PRK12405.1"/>
    <property type="match status" value="1"/>
</dbReference>
<comment type="similarity">
    <text evidence="9">Belongs to the NqrDE/RnfAE family.</text>
</comment>
<keyword evidence="9" id="KW-1003">Cell membrane</keyword>
<dbReference type="PANTHER" id="PTHR30586:SF0">
    <property type="entry name" value="ION-TRANSLOCATING OXIDOREDUCTASE COMPLEX SUBUNIT E"/>
    <property type="match status" value="1"/>
</dbReference>
<evidence type="ECO:0000313" key="10">
    <source>
        <dbReference type="EMBL" id="CAB1275765.1"/>
    </source>
</evidence>
<proteinExistence type="inferred from homology"/>
<evidence type="ECO:0000256" key="7">
    <source>
        <dbReference type="ARBA" id="ARBA00022989"/>
    </source>
</evidence>
<evidence type="ECO:0000256" key="1">
    <source>
        <dbReference type="ARBA" id="ARBA00004127"/>
    </source>
</evidence>
<evidence type="ECO:0000256" key="4">
    <source>
        <dbReference type="ARBA" id="ARBA00022692"/>
    </source>
</evidence>
<keyword evidence="5 9" id="KW-1278">Translocase</keyword>
<dbReference type="AlphaFoldDB" id="A0A7G1Q992"/>
<feature type="transmembrane region" description="Helical" evidence="9">
    <location>
        <begin position="184"/>
        <end position="206"/>
    </location>
</feature>
<dbReference type="InterPro" id="IPR003667">
    <property type="entry name" value="NqrDE/RnfAE"/>
</dbReference>
<dbReference type="GO" id="GO:0012505">
    <property type="term" value="C:endomembrane system"/>
    <property type="evidence" value="ECO:0007669"/>
    <property type="project" value="UniProtKB-SubCell"/>
</dbReference>
<dbReference type="PIRSF" id="PIRSF006102">
    <property type="entry name" value="NQR_DE"/>
    <property type="match status" value="1"/>
</dbReference>
<dbReference type="Pfam" id="PF02508">
    <property type="entry name" value="Rnf-Nqr"/>
    <property type="match status" value="1"/>
</dbReference>
<keyword evidence="11" id="KW-1185">Reference proteome</keyword>
<name>A0A7G1Q992_9GAMM</name>
<keyword evidence="3 9" id="KW-0997">Cell inner membrane</keyword>
<comment type="subunit">
    <text evidence="9">The complex is composed of six subunits: RnfA, RnfB, RnfC, RnfD, RnfE and RnfG.</text>
</comment>
<keyword evidence="7 9" id="KW-1133">Transmembrane helix</keyword>
<evidence type="ECO:0000256" key="3">
    <source>
        <dbReference type="ARBA" id="ARBA00022519"/>
    </source>
</evidence>
<comment type="function">
    <text evidence="9">Part of a membrane-bound complex that couples electron transfer with translocation of ions across the membrane.</text>
</comment>
<dbReference type="PANTHER" id="PTHR30586">
    <property type="entry name" value="ELECTRON TRANSPORT COMPLEX PROTEIN RNFE"/>
    <property type="match status" value="1"/>
</dbReference>
<evidence type="ECO:0000256" key="6">
    <source>
        <dbReference type="ARBA" id="ARBA00022982"/>
    </source>
</evidence>
<feature type="transmembrane region" description="Helical" evidence="9">
    <location>
        <begin position="45"/>
        <end position="63"/>
    </location>
</feature>
<dbReference type="EC" id="7.-.-.-" evidence="9"/>
<evidence type="ECO:0000256" key="9">
    <source>
        <dbReference type="HAMAP-Rule" id="MF_00478"/>
    </source>
</evidence>
<reference evidence="10 11" key="1">
    <citation type="submission" date="2020-03" db="EMBL/GenBank/DDBJ databases">
        <authorList>
            <person name="Picone N."/>
        </authorList>
    </citation>
    <scope>NUCLEOTIDE SEQUENCE [LARGE SCALE GENOMIC DNA]</scope>
    <source>
        <strain evidence="10">NSCAC1</strain>
    </source>
</reference>
<protein>
    <recommendedName>
        <fullName evidence="9">Ion-translocating oxidoreductase complex subunit E</fullName>
        <ecNumber evidence="9">7.-.-.-</ecNumber>
    </recommendedName>
    <alternativeName>
        <fullName evidence="9">Rnf electron transport complex subunit E</fullName>
    </alternativeName>
</protein>
<evidence type="ECO:0000256" key="8">
    <source>
        <dbReference type="ARBA" id="ARBA00023136"/>
    </source>
</evidence>
<dbReference type="Proteomes" id="UP000516072">
    <property type="component" value="Chromosome"/>
</dbReference>
<dbReference type="KEGG" id="ntg:NSCAC_0831"/>
<gene>
    <name evidence="10" type="primary">rsxE</name>
    <name evidence="9" type="synonym">rnfE</name>
    <name evidence="10" type="ORF">NSCAC_0831</name>
</gene>
<feature type="transmembrane region" description="Helical" evidence="9">
    <location>
        <begin position="75"/>
        <end position="95"/>
    </location>
</feature>
<keyword evidence="4 9" id="KW-0812">Transmembrane</keyword>
<accession>A0A7G1Q992</accession>
<dbReference type="GO" id="GO:0005886">
    <property type="term" value="C:plasma membrane"/>
    <property type="evidence" value="ECO:0007669"/>
    <property type="project" value="UniProtKB-SubCell"/>
</dbReference>
<dbReference type="NCBIfam" id="TIGR01948">
    <property type="entry name" value="rnfE"/>
    <property type="match status" value="1"/>
</dbReference>
<feature type="transmembrane region" description="Helical" evidence="9">
    <location>
        <begin position="101"/>
        <end position="119"/>
    </location>
</feature>
<feature type="transmembrane region" description="Helical" evidence="9">
    <location>
        <begin position="131"/>
        <end position="152"/>
    </location>
</feature>
<evidence type="ECO:0000256" key="2">
    <source>
        <dbReference type="ARBA" id="ARBA00022448"/>
    </source>
</evidence>
<dbReference type="HAMAP" id="MF_00478">
    <property type="entry name" value="RsxE_RnfE"/>
    <property type="match status" value="1"/>
</dbReference>
<evidence type="ECO:0000313" key="11">
    <source>
        <dbReference type="Proteomes" id="UP000516072"/>
    </source>
</evidence>
<dbReference type="RefSeq" id="WP_197745132.1">
    <property type="nucleotide sequence ID" value="NZ_LR778175.1"/>
</dbReference>
<sequence>MSFPIRQCCQISQEGLWNSNVALKQLLGLCPLLAVSATVVNSLGLGLATLFTLIVSNLLISTLRHWIPSEIRLPIFVLIIASVVTIVELLMHAYFPELHRILGIFIPLIVTNCAIIGRAEAFASKQKVGFALMDGITMGLGFTLVLVLLGGLREIISQGTLFADAQLLFGSAAAQLKVTLTNDYGGFLLAALPPGAFIGLGLLVALKNSIDDWLTQRRLKTQTLSNIHQAIQTSVDHVS</sequence>